<dbReference type="Proteomes" id="UP000011863">
    <property type="component" value="Chromosome"/>
</dbReference>
<name>A0A6C7E5H4_ILUCY</name>
<dbReference type="Pfam" id="PF07690">
    <property type="entry name" value="MFS_1"/>
    <property type="match status" value="1"/>
</dbReference>
<dbReference type="AlphaFoldDB" id="A0A6C7E5H4"/>
<feature type="transmembrane region" description="Helical" evidence="1">
    <location>
        <begin position="224"/>
        <end position="247"/>
    </location>
</feature>
<dbReference type="InterPro" id="IPR011701">
    <property type="entry name" value="MFS"/>
</dbReference>
<evidence type="ECO:0000313" key="2">
    <source>
        <dbReference type="EMBL" id="BAN00495.1"/>
    </source>
</evidence>
<keyword evidence="1" id="KW-0472">Membrane</keyword>
<feature type="transmembrane region" description="Helical" evidence="1">
    <location>
        <begin position="263"/>
        <end position="283"/>
    </location>
</feature>
<organism evidence="2 3">
    <name type="scientific">Ilumatobacter coccineus (strain NBRC 103263 / KCTC 29153 / YM16-304)</name>
    <dbReference type="NCBI Taxonomy" id="1313172"/>
    <lineage>
        <taxon>Bacteria</taxon>
        <taxon>Bacillati</taxon>
        <taxon>Actinomycetota</taxon>
        <taxon>Acidimicrobiia</taxon>
        <taxon>Acidimicrobiales</taxon>
        <taxon>Ilumatobacteraceae</taxon>
        <taxon>Ilumatobacter</taxon>
    </lineage>
</organism>
<keyword evidence="1" id="KW-0812">Transmembrane</keyword>
<keyword evidence="1" id="KW-1133">Transmembrane helix</keyword>
<feature type="transmembrane region" description="Helical" evidence="1">
    <location>
        <begin position="147"/>
        <end position="166"/>
    </location>
</feature>
<dbReference type="KEGG" id="aym:YM304_01810"/>
<sequence>MSSDSTVDDHAGPLRRRLYGLGFVDEFGPLYALYTVLFLDNGITTGQISTVFLLWAAIEVAFEVPSGAIADLVDRRTLLAFAFVLRAVGISVWLIEPSFAGVVVGAALWSVHQSLASGAWEAMIHDQLTAVDQAGSYARTMARMEQFSAIGITLGALVATGLVAIGATIVQLGWITVAVHAVSIGLVLTLPDVRWVADDDDAGHDDERGAFEAWRTTLRDGVRYAWSTPVALRLIALGAVLEGLYLFDDYVPILADERGADDAVIPIFFAVIFVGLVVGNEFVARRPRVSGRAVGVSMCVGALALGAAALSTSMWPLLLVGVGYAAQEMTWAISDARFQERLPQSTRATVTSVRSFFGGVVGIAAFGTVTLLSTSEISVWALAGVAGVLFVAGLVATRWIPESTATN</sequence>
<dbReference type="GO" id="GO:0022857">
    <property type="term" value="F:transmembrane transporter activity"/>
    <property type="evidence" value="ECO:0007669"/>
    <property type="project" value="InterPro"/>
</dbReference>
<dbReference type="Gene3D" id="1.20.1250.20">
    <property type="entry name" value="MFS general substrate transporter like domains"/>
    <property type="match status" value="1"/>
</dbReference>
<dbReference type="PANTHER" id="PTHR23530">
    <property type="entry name" value="TRANSPORT PROTEIN-RELATED"/>
    <property type="match status" value="1"/>
</dbReference>
<dbReference type="InterPro" id="IPR036259">
    <property type="entry name" value="MFS_trans_sf"/>
</dbReference>
<dbReference type="PANTHER" id="PTHR23530:SF1">
    <property type="entry name" value="PERMEASE, MAJOR FACILITATOR SUPERFAMILY-RELATED"/>
    <property type="match status" value="1"/>
</dbReference>
<evidence type="ECO:0000256" key="1">
    <source>
        <dbReference type="SAM" id="Phobius"/>
    </source>
</evidence>
<feature type="transmembrane region" description="Helical" evidence="1">
    <location>
        <begin position="172"/>
        <end position="190"/>
    </location>
</feature>
<evidence type="ECO:0000313" key="3">
    <source>
        <dbReference type="Proteomes" id="UP000011863"/>
    </source>
</evidence>
<proteinExistence type="predicted"/>
<dbReference type="InterPro" id="IPR053160">
    <property type="entry name" value="MFS_DHA3_Transporter"/>
</dbReference>
<feature type="transmembrane region" description="Helical" evidence="1">
    <location>
        <begin position="379"/>
        <end position="400"/>
    </location>
</feature>
<keyword evidence="3" id="KW-1185">Reference proteome</keyword>
<feature type="transmembrane region" description="Helical" evidence="1">
    <location>
        <begin position="355"/>
        <end position="373"/>
    </location>
</feature>
<protein>
    <submittedName>
        <fullName evidence="2">Putative major facilitator superfamily transporter</fullName>
    </submittedName>
</protein>
<gene>
    <name evidence="2" type="ORF">YM304_01810</name>
</gene>
<feature type="transmembrane region" description="Helical" evidence="1">
    <location>
        <begin position="290"/>
        <end position="309"/>
    </location>
</feature>
<dbReference type="EMBL" id="AP012057">
    <property type="protein sequence ID" value="BAN00495.1"/>
    <property type="molecule type" value="Genomic_DNA"/>
</dbReference>
<dbReference type="RefSeq" id="WP_015439743.1">
    <property type="nucleotide sequence ID" value="NC_020520.1"/>
</dbReference>
<reference evidence="2 3" key="1">
    <citation type="journal article" date="2013" name="Int. J. Syst. Evol. Microbiol.">
        <title>Ilumatobacter nonamiense sp. nov. and Ilumatobacter coccineum sp. nov., isolated from seashore sand.</title>
        <authorList>
            <person name="Matsumoto A."/>
            <person name="Kasai H."/>
            <person name="Matsuo Y."/>
            <person name="Shizuri Y."/>
            <person name="Ichikawa N."/>
            <person name="Fujita N."/>
            <person name="Omura S."/>
            <person name="Takahashi Y."/>
        </authorList>
    </citation>
    <scope>NUCLEOTIDE SEQUENCE [LARGE SCALE GENOMIC DNA]</scope>
    <source>
        <strain evidence="3">NBRC 103263 / KCTC 29153 / YM16-304</strain>
    </source>
</reference>
<dbReference type="SUPFAM" id="SSF103473">
    <property type="entry name" value="MFS general substrate transporter"/>
    <property type="match status" value="1"/>
</dbReference>
<accession>A0A6C7E5H4</accession>